<dbReference type="InterPro" id="IPR035234">
    <property type="entry name" value="IgGFc-bd_N"/>
</dbReference>
<dbReference type="PANTHER" id="PTHR46534:SF1">
    <property type="entry name" value="IGGFC-BINDING PROTEIN N-TERMINAL DOMAIN-CONTAINING PROTEIN"/>
    <property type="match status" value="1"/>
</dbReference>
<evidence type="ECO:0000313" key="4">
    <source>
        <dbReference type="Proteomes" id="UP000033121"/>
    </source>
</evidence>
<dbReference type="EMBL" id="BBWV01000001">
    <property type="protein sequence ID" value="GAO42581.1"/>
    <property type="molecule type" value="Genomic_DNA"/>
</dbReference>
<protein>
    <recommendedName>
        <fullName evidence="2">PKD domain-containing protein</fullName>
    </recommendedName>
</protein>
<dbReference type="Gene3D" id="2.60.40.10">
    <property type="entry name" value="Immunoglobulins"/>
    <property type="match status" value="2"/>
</dbReference>
<dbReference type="STRING" id="1220578.FPE01S_01_15960"/>
<gene>
    <name evidence="3" type="ORF">FPE01S_01_15960</name>
</gene>
<dbReference type="Pfam" id="PF18911">
    <property type="entry name" value="PKD_4"/>
    <property type="match status" value="1"/>
</dbReference>
<keyword evidence="4" id="KW-1185">Reference proteome</keyword>
<evidence type="ECO:0000259" key="2">
    <source>
        <dbReference type="PROSITE" id="PS50093"/>
    </source>
</evidence>
<dbReference type="SUPFAM" id="SSF49299">
    <property type="entry name" value="PKD domain"/>
    <property type="match status" value="1"/>
</dbReference>
<dbReference type="InterPro" id="IPR035986">
    <property type="entry name" value="PKD_dom_sf"/>
</dbReference>
<dbReference type="Pfam" id="PF17517">
    <property type="entry name" value="IgGFc_binding"/>
    <property type="match status" value="1"/>
</dbReference>
<organism evidence="3 4">
    <name type="scientific">Flavihumibacter petaseus NBRC 106054</name>
    <dbReference type="NCBI Taxonomy" id="1220578"/>
    <lineage>
        <taxon>Bacteria</taxon>
        <taxon>Pseudomonadati</taxon>
        <taxon>Bacteroidota</taxon>
        <taxon>Chitinophagia</taxon>
        <taxon>Chitinophagales</taxon>
        <taxon>Chitinophagaceae</taxon>
        <taxon>Flavihumibacter</taxon>
    </lineage>
</organism>
<dbReference type="Pfam" id="PF13585">
    <property type="entry name" value="CHU_C"/>
    <property type="match status" value="1"/>
</dbReference>
<comment type="caution">
    <text evidence="3">The sequence shown here is derived from an EMBL/GenBank/DDBJ whole genome shotgun (WGS) entry which is preliminary data.</text>
</comment>
<sequence length="1108" mass="120678">MGMVKKIIGLMLLINAHNVLAQDLSNKGKEFWVGYGHHQYMEPGHSGSAPVNSQEMVLYFSAEDQPATVRVTIRGTAYEEIYQVPANTVISSKPIPKGGNGNIDARLFTLPGGAGTSSEQLFSNNGIHIESNTPVVAYAHIYGQESSGAAMLLPVETWGHAYVSLTTRQYYNSNRDCFSWICIIASEDGTRVRIVPTVNTRRGRKKNIPFEIELQQGEVYQLLGESINSYESAELTGTSVTAIEGADGKCHPIAVFTGSSRTGISCADEDGSGDNLIQQMMPFKAWGKRYLTAPTSVLTAPQQANMNVYRIAVRDPNTIVKKNGQQLYGINGFYYEYQSNTADIIEADQPVMVAQFLPSSNSCGYIGEGDPELIYLSPLEQAVTRTGFYRNDLQKIDANFVTLIIPDSGLATLLIDGAANAWNHRYTHPQLSGYSVVVKRWKSARAQCIVSSRAPFTAITYGLGVAESYGYNAGTKLNSLNGLPWYRNSFAPDNQPGSYTCVNSPLEFSILLRFQPVKLTWHLSELNGNLDQPADQVQLNPVASGTQTINGISYFQYTLPGTFRFMAAGLQQFHVTATGTGVENCDRTETLAYPVDVRPALSIAYTTEFEHCVQKAPVAFDAATTAGDGSTITGWKWTTLNHDGSFHSGASGRTWQQEFTAGKYSVQLQANDANGCVADTTTLFELAAKPETPYFNLVNPVACANRKLLLIENSPNAGVQRWYWDLGNGDTVSLFSEGQQYAASSKLPDTLIIKHVTAYSNTCVSDTAVAKIVVYANPVTSTTVPVTCFRTNDPIPFETKVSFEDDQQLKEVSWTFGDGSSAHTLSGHHSWPAPGSYPVSLTVTGESGCVSTVDYHQAVHQEPTISFPLMEPVCSAAGIIPIANASITNGVAGRGWYGGDGVTANGSFDPAKAGPGSHEILFVYESGEACRDTARNSITVFPSPTLTMPAPVYAIAGTVIILEPKVNSLPDLQYSWTPPTGLSSALVLKPQLTVDRDQEYRFEVKTPHCSVTGMTAVHVLKAVKVPNVFSPNGDNIHDRWEIENLAGYPGCLVEVYNRYGQMIWRKTGYETPWDGRVNGNPVPVGTYYYIIDRKNGYSRLSGSVTIIK</sequence>
<dbReference type="CDD" id="cd00146">
    <property type="entry name" value="PKD"/>
    <property type="match status" value="1"/>
</dbReference>
<evidence type="ECO:0000256" key="1">
    <source>
        <dbReference type="SAM" id="SignalP"/>
    </source>
</evidence>
<accession>A0A0E9MYV3</accession>
<dbReference type="OrthoDB" id="7794186at2"/>
<dbReference type="AlphaFoldDB" id="A0A0E9MYV3"/>
<feature type="domain" description="PKD" evidence="2">
    <location>
        <begin position="814"/>
        <end position="859"/>
    </location>
</feature>
<dbReference type="Proteomes" id="UP000033121">
    <property type="component" value="Unassembled WGS sequence"/>
</dbReference>
<feature type="chain" id="PRO_5002429962" description="PKD domain-containing protein" evidence="1">
    <location>
        <begin position="22"/>
        <end position="1108"/>
    </location>
</feature>
<name>A0A0E9MYV3_9BACT</name>
<dbReference type="InterPro" id="IPR013783">
    <property type="entry name" value="Ig-like_fold"/>
</dbReference>
<dbReference type="PROSITE" id="PS50093">
    <property type="entry name" value="PKD"/>
    <property type="match status" value="1"/>
</dbReference>
<evidence type="ECO:0000313" key="3">
    <source>
        <dbReference type="EMBL" id="GAO42581.1"/>
    </source>
</evidence>
<feature type="signal peptide" evidence="1">
    <location>
        <begin position="1"/>
        <end position="21"/>
    </location>
</feature>
<keyword evidence="1" id="KW-0732">Signal</keyword>
<dbReference type="InterPro" id="IPR026341">
    <property type="entry name" value="T9SS_type_B"/>
</dbReference>
<proteinExistence type="predicted"/>
<dbReference type="PANTHER" id="PTHR46534">
    <property type="entry name" value="IGGFC_BINDING DOMAIN-CONTAINING PROTEIN"/>
    <property type="match status" value="1"/>
</dbReference>
<dbReference type="NCBIfam" id="TIGR04131">
    <property type="entry name" value="Bac_Flav_CTERM"/>
    <property type="match status" value="1"/>
</dbReference>
<reference evidence="3 4" key="1">
    <citation type="submission" date="2015-04" db="EMBL/GenBank/DDBJ databases">
        <title>Whole genome shotgun sequence of Flavihumibacter petaseus NBRC 106054.</title>
        <authorList>
            <person name="Miyazawa S."/>
            <person name="Hosoyama A."/>
            <person name="Hashimoto M."/>
            <person name="Noguchi M."/>
            <person name="Tsuchikane K."/>
            <person name="Ohji S."/>
            <person name="Yamazoe A."/>
            <person name="Ichikawa N."/>
            <person name="Kimura A."/>
            <person name="Fujita N."/>
        </authorList>
    </citation>
    <scope>NUCLEOTIDE SEQUENCE [LARGE SCALE GENOMIC DNA]</scope>
    <source>
        <strain evidence="3 4">NBRC 106054</strain>
    </source>
</reference>
<dbReference type="InterPro" id="IPR000601">
    <property type="entry name" value="PKD_dom"/>
</dbReference>